<dbReference type="RefSeq" id="WP_413255431.1">
    <property type="nucleotide sequence ID" value="NZ_JBHFNS010000014.1"/>
</dbReference>
<keyword evidence="2" id="KW-1185">Reference proteome</keyword>
<reference evidence="1 2" key="1">
    <citation type="submission" date="2024-09" db="EMBL/GenBank/DDBJ databases">
        <title>Floridaenema gen nov. (Aerosakkonemataceae, Aerosakkonematales ord. nov., Cyanobacteria) from benthic tropical and subtropical fresh waters, with the description of four new species.</title>
        <authorList>
            <person name="Moretto J.A."/>
            <person name="Berthold D.E."/>
            <person name="Lefler F.W."/>
            <person name="Huang I.-S."/>
            <person name="Laughinghouse H. IV."/>
        </authorList>
    </citation>
    <scope>NUCLEOTIDE SEQUENCE [LARGE SCALE GENOMIC DNA]</scope>
    <source>
        <strain evidence="1 2">BLCC-F154</strain>
    </source>
</reference>
<gene>
    <name evidence="1" type="ORF">ACE1B6_01325</name>
</gene>
<dbReference type="Proteomes" id="UP001576776">
    <property type="component" value="Unassembled WGS sequence"/>
</dbReference>
<proteinExistence type="predicted"/>
<dbReference type="EMBL" id="JBHFNS010000014">
    <property type="protein sequence ID" value="MFB2933897.1"/>
    <property type="molecule type" value="Genomic_DNA"/>
</dbReference>
<evidence type="ECO:0000313" key="1">
    <source>
        <dbReference type="EMBL" id="MFB2933897.1"/>
    </source>
</evidence>
<accession>A0ABV4Y562</accession>
<comment type="caution">
    <text evidence="1">The sequence shown here is derived from an EMBL/GenBank/DDBJ whole genome shotgun (WGS) entry which is preliminary data.</text>
</comment>
<evidence type="ECO:0000313" key="2">
    <source>
        <dbReference type="Proteomes" id="UP001576776"/>
    </source>
</evidence>
<name>A0ABV4Y562_9CYAN</name>
<sequence>MILGRVRSHQSKIFWLVDLRSATIQHIDLKSPQFAFLPAIVVRIQ</sequence>
<protein>
    <submittedName>
        <fullName evidence="1">Uncharacterized protein</fullName>
    </submittedName>
</protein>
<organism evidence="1 2">
    <name type="scientific">Floridaenema fluviatile BLCC-F154</name>
    <dbReference type="NCBI Taxonomy" id="3153640"/>
    <lineage>
        <taxon>Bacteria</taxon>
        <taxon>Bacillati</taxon>
        <taxon>Cyanobacteriota</taxon>
        <taxon>Cyanophyceae</taxon>
        <taxon>Oscillatoriophycideae</taxon>
        <taxon>Aerosakkonematales</taxon>
        <taxon>Aerosakkonemataceae</taxon>
        <taxon>Floridanema</taxon>
        <taxon>Floridanema fluviatile</taxon>
    </lineage>
</organism>